<dbReference type="PANTHER" id="PTHR30480">
    <property type="entry name" value="BETA-HEXOSAMINIDASE-RELATED"/>
    <property type="match status" value="1"/>
</dbReference>
<dbReference type="InterPro" id="IPR017853">
    <property type="entry name" value="GH"/>
</dbReference>
<evidence type="ECO:0000256" key="5">
    <source>
        <dbReference type="ARBA" id="ARBA00023295"/>
    </source>
</evidence>
<protein>
    <recommendedName>
        <fullName evidence="3">beta-N-acetylhexosaminidase</fullName>
        <ecNumber evidence="3">3.2.1.52</ecNumber>
    </recommendedName>
</protein>
<dbReference type="Proteomes" id="UP000295416">
    <property type="component" value="Unassembled WGS sequence"/>
</dbReference>
<evidence type="ECO:0000256" key="3">
    <source>
        <dbReference type="ARBA" id="ARBA00012663"/>
    </source>
</evidence>
<feature type="domain" description="Glycoside hydrolase family 3 N-terminal" evidence="6">
    <location>
        <begin position="16"/>
        <end position="339"/>
    </location>
</feature>
<dbReference type="GO" id="GO:0009254">
    <property type="term" value="P:peptidoglycan turnover"/>
    <property type="evidence" value="ECO:0007669"/>
    <property type="project" value="TreeGrafter"/>
</dbReference>
<dbReference type="Gene3D" id="3.20.20.300">
    <property type="entry name" value="Glycoside hydrolase, family 3, N-terminal domain"/>
    <property type="match status" value="1"/>
</dbReference>
<dbReference type="InterPro" id="IPR036962">
    <property type="entry name" value="Glyco_hydro_3_N_sf"/>
</dbReference>
<evidence type="ECO:0000256" key="1">
    <source>
        <dbReference type="ARBA" id="ARBA00001231"/>
    </source>
</evidence>
<gene>
    <name evidence="7" type="ORF">EV207_12021</name>
</gene>
<dbReference type="SUPFAM" id="SSF51445">
    <property type="entry name" value="(Trans)glycosidases"/>
    <property type="match status" value="1"/>
</dbReference>
<organism evidence="7 8">
    <name type="scientific">Scopulibacillus darangshiensis</name>
    <dbReference type="NCBI Taxonomy" id="442528"/>
    <lineage>
        <taxon>Bacteria</taxon>
        <taxon>Bacillati</taxon>
        <taxon>Bacillota</taxon>
        <taxon>Bacilli</taxon>
        <taxon>Bacillales</taxon>
        <taxon>Sporolactobacillaceae</taxon>
        <taxon>Scopulibacillus</taxon>
    </lineage>
</organism>
<evidence type="ECO:0000259" key="6">
    <source>
        <dbReference type="Pfam" id="PF00933"/>
    </source>
</evidence>
<evidence type="ECO:0000256" key="2">
    <source>
        <dbReference type="ARBA" id="ARBA00005336"/>
    </source>
</evidence>
<evidence type="ECO:0000313" key="8">
    <source>
        <dbReference type="Proteomes" id="UP000295416"/>
    </source>
</evidence>
<comment type="catalytic activity">
    <reaction evidence="1">
        <text>Hydrolysis of terminal non-reducing N-acetyl-D-hexosamine residues in N-acetyl-beta-D-hexosaminides.</text>
        <dbReference type="EC" id="3.2.1.52"/>
    </reaction>
</comment>
<dbReference type="OrthoDB" id="9805821at2"/>
<dbReference type="PANTHER" id="PTHR30480:SF13">
    <property type="entry name" value="BETA-HEXOSAMINIDASE"/>
    <property type="match status" value="1"/>
</dbReference>
<dbReference type="GO" id="GO:0004563">
    <property type="term" value="F:beta-N-acetylhexosaminidase activity"/>
    <property type="evidence" value="ECO:0007669"/>
    <property type="project" value="UniProtKB-EC"/>
</dbReference>
<dbReference type="Gene3D" id="3.40.50.1700">
    <property type="entry name" value="Glycoside hydrolase family 3 C-terminal domain"/>
    <property type="match status" value="1"/>
</dbReference>
<dbReference type="InterPro" id="IPR050226">
    <property type="entry name" value="NagZ_Beta-hexosaminidase"/>
</dbReference>
<dbReference type="Pfam" id="PF00933">
    <property type="entry name" value="Glyco_hydro_3"/>
    <property type="match status" value="1"/>
</dbReference>
<dbReference type="RefSeq" id="WP_132746678.1">
    <property type="nucleotide sequence ID" value="NZ_SLXK01000020.1"/>
</dbReference>
<proteinExistence type="inferred from homology"/>
<keyword evidence="5" id="KW-0326">Glycosidase</keyword>
<dbReference type="AlphaFoldDB" id="A0A4R2NVL0"/>
<evidence type="ECO:0000256" key="4">
    <source>
        <dbReference type="ARBA" id="ARBA00022801"/>
    </source>
</evidence>
<dbReference type="GO" id="GO:0005975">
    <property type="term" value="P:carbohydrate metabolic process"/>
    <property type="evidence" value="ECO:0007669"/>
    <property type="project" value="InterPro"/>
</dbReference>
<dbReference type="InterPro" id="IPR036881">
    <property type="entry name" value="Glyco_hydro_3_C_sf"/>
</dbReference>
<reference evidence="7 8" key="1">
    <citation type="submission" date="2019-03" db="EMBL/GenBank/DDBJ databases">
        <title>Genomic Encyclopedia of Type Strains, Phase IV (KMG-IV): sequencing the most valuable type-strain genomes for metagenomic binning, comparative biology and taxonomic classification.</title>
        <authorList>
            <person name="Goeker M."/>
        </authorList>
    </citation>
    <scope>NUCLEOTIDE SEQUENCE [LARGE SCALE GENOMIC DNA]</scope>
    <source>
        <strain evidence="7 8">DSM 19377</strain>
    </source>
</reference>
<dbReference type="InterPro" id="IPR001764">
    <property type="entry name" value="Glyco_hydro_3_N"/>
</dbReference>
<keyword evidence="8" id="KW-1185">Reference proteome</keyword>
<comment type="similarity">
    <text evidence="2">Belongs to the glycosyl hydrolase 3 family.</text>
</comment>
<comment type="caution">
    <text evidence="7">The sequence shown here is derived from an EMBL/GenBank/DDBJ whole genome shotgun (WGS) entry which is preliminary data.</text>
</comment>
<accession>A0A4R2NVL0</accession>
<evidence type="ECO:0000313" key="7">
    <source>
        <dbReference type="EMBL" id="TCP25987.1"/>
    </source>
</evidence>
<sequence length="518" mass="56852">MNATERNIEQCIKNMTLEEKVGQLLIGQAEGKIVQDDFRTFIQRYPIAGYRIAGQNIASLPQMSQFNAEIKKMYRDRGLPDPILGSDQEAGSLSVFGNLMTTFPGNMALGAAGDEMLCYQQGLIMGKELIEAGINLVFAPVVDVNIEKNNPVIGMRSFGDDPDLVTKMAGAMIDGFHDGGLACSLKHYPGHGCTKIDTHENLAVNDQSKEAVLGIEAKPFHELVASGAADTVMVSHVFYSKWQSEELPAVLSAEIIQDELRDHQGYTGVVLSDDMGMGAIMAHYSVGEAVFRFIMAGGDIALVNRSREDLIAAFDYLLETAESGRLSERRLNESVYRILAFKQNLRRYRQKRTEVTVDGAKTADAISKASLTLIRDPKQLLPIAKNKKTAVILPVQKNLTAADTTGGKHCRLAEFLNQSLMDIKVINLRLQEAPHDTESLLAQLEDYERVIIGTINGIRFPSHVALVNRICQEKPVIAVMLRDPYEAPLIAEEAALIAAYSACDVQMKNLAALLTKGV</sequence>
<dbReference type="EMBL" id="SLXK01000020">
    <property type="protein sequence ID" value="TCP25987.1"/>
    <property type="molecule type" value="Genomic_DNA"/>
</dbReference>
<name>A0A4R2NVL0_9BACL</name>
<keyword evidence="4" id="KW-0378">Hydrolase</keyword>
<dbReference type="EC" id="3.2.1.52" evidence="3"/>